<proteinExistence type="predicted"/>
<name>A0A514DCR5_9VIRU</name>
<accession>A0A514DCR5</accession>
<organism evidence="2">
    <name type="scientific">Leviviridae sp</name>
    <dbReference type="NCBI Taxonomy" id="2027243"/>
    <lineage>
        <taxon>Viruses</taxon>
        <taxon>Riboviria</taxon>
        <taxon>Orthornavirae</taxon>
        <taxon>Lenarviricota</taxon>
        <taxon>Leviviricetes</taxon>
        <taxon>Norzivirales</taxon>
        <taxon>Fiersviridae</taxon>
    </lineage>
</organism>
<dbReference type="EMBL" id="MN036217">
    <property type="protein sequence ID" value="QDH91418.1"/>
    <property type="molecule type" value="Genomic_RNA"/>
</dbReference>
<sequence length="94" mass="10266">MNPWKRFDRLLNDGPSIIEEPVVESASYGCYLWFMAAGVVGLSSLLLPLFMPGSIPQSTEPQPVVSDSSLLESCLAHRSPVPDCQRCGERASAR</sequence>
<gene>
    <name evidence="2" type="ORF">H2Bulk36110_000003</name>
</gene>
<protein>
    <submittedName>
        <fullName evidence="2">Uncharacterized protein</fullName>
    </submittedName>
</protein>
<evidence type="ECO:0000256" key="1">
    <source>
        <dbReference type="SAM" id="Phobius"/>
    </source>
</evidence>
<reference evidence="2" key="1">
    <citation type="submission" date="2019-05" db="EMBL/GenBank/DDBJ databases">
        <title>Metatranscriptomic reconstruction reveals RNA viruses with the potential to shape carbon cycling in soil.</title>
        <authorList>
            <person name="Starr E.P."/>
            <person name="Nuccio E."/>
            <person name="Pett-Ridge J."/>
            <person name="Banfield J.F."/>
            <person name="Firestone M.K."/>
        </authorList>
    </citation>
    <scope>NUCLEOTIDE SEQUENCE</scope>
    <source>
        <strain evidence="2">H2_Bulk_36_scaffold_110</strain>
    </source>
</reference>
<feature type="transmembrane region" description="Helical" evidence="1">
    <location>
        <begin position="31"/>
        <end position="50"/>
    </location>
</feature>
<evidence type="ECO:0000313" key="2">
    <source>
        <dbReference type="EMBL" id="QDH91418.1"/>
    </source>
</evidence>
<keyword evidence="1" id="KW-0472">Membrane</keyword>
<keyword evidence="1" id="KW-1133">Transmembrane helix</keyword>
<keyword evidence="1" id="KW-0812">Transmembrane</keyword>